<feature type="compositionally biased region" description="Basic and acidic residues" evidence="1">
    <location>
        <begin position="193"/>
        <end position="206"/>
    </location>
</feature>
<comment type="caution">
    <text evidence="2">The sequence shown here is derived from an EMBL/GenBank/DDBJ whole genome shotgun (WGS) entry which is preliminary data.</text>
</comment>
<keyword evidence="3" id="KW-1185">Reference proteome</keyword>
<evidence type="ECO:0000313" key="3">
    <source>
        <dbReference type="Proteomes" id="UP000720189"/>
    </source>
</evidence>
<accession>A0A9P9KQS0</accession>
<feature type="region of interest" description="Disordered" evidence="1">
    <location>
        <begin position="165"/>
        <end position="212"/>
    </location>
</feature>
<organism evidence="2 3">
    <name type="scientific">Fusarium redolens</name>
    <dbReference type="NCBI Taxonomy" id="48865"/>
    <lineage>
        <taxon>Eukaryota</taxon>
        <taxon>Fungi</taxon>
        <taxon>Dikarya</taxon>
        <taxon>Ascomycota</taxon>
        <taxon>Pezizomycotina</taxon>
        <taxon>Sordariomycetes</taxon>
        <taxon>Hypocreomycetidae</taxon>
        <taxon>Hypocreales</taxon>
        <taxon>Nectriaceae</taxon>
        <taxon>Fusarium</taxon>
        <taxon>Fusarium redolens species complex</taxon>
    </lineage>
</organism>
<dbReference type="Proteomes" id="UP000720189">
    <property type="component" value="Unassembled WGS sequence"/>
</dbReference>
<proteinExistence type="predicted"/>
<dbReference type="AlphaFoldDB" id="A0A9P9KQS0"/>
<sequence length="212" mass="23833">MITTLQQPFYRSHAVIHTAASIFSGLSRARIPTPLARLPQRQCRPSISHLQHQTRGLRTIYRPYPATSLCRDLSTEEKLDKLMASAARFEQELKPVGTIKQRLATIDQRTSDLVGLKEELAKCAERQEIQSMADRLAAEPSGVTVTVSMLLIFCVVKTALAFATKMEEKESTKPESKSLEEKDTPHSGSTKIYRREVNKAEPETPEPKLFPK</sequence>
<evidence type="ECO:0000313" key="2">
    <source>
        <dbReference type="EMBL" id="KAH7266794.1"/>
    </source>
</evidence>
<dbReference type="EMBL" id="JAGMUX010000002">
    <property type="protein sequence ID" value="KAH7266794.1"/>
    <property type="molecule type" value="Genomic_DNA"/>
</dbReference>
<reference evidence="2" key="1">
    <citation type="journal article" date="2021" name="Nat. Commun.">
        <title>Genetic determinants of endophytism in the Arabidopsis root mycobiome.</title>
        <authorList>
            <person name="Mesny F."/>
            <person name="Miyauchi S."/>
            <person name="Thiergart T."/>
            <person name="Pickel B."/>
            <person name="Atanasova L."/>
            <person name="Karlsson M."/>
            <person name="Huettel B."/>
            <person name="Barry K.W."/>
            <person name="Haridas S."/>
            <person name="Chen C."/>
            <person name="Bauer D."/>
            <person name="Andreopoulos W."/>
            <person name="Pangilinan J."/>
            <person name="LaButti K."/>
            <person name="Riley R."/>
            <person name="Lipzen A."/>
            <person name="Clum A."/>
            <person name="Drula E."/>
            <person name="Henrissat B."/>
            <person name="Kohler A."/>
            <person name="Grigoriev I.V."/>
            <person name="Martin F.M."/>
            <person name="Hacquard S."/>
        </authorList>
    </citation>
    <scope>NUCLEOTIDE SEQUENCE</scope>
    <source>
        <strain evidence="2">MPI-CAGE-AT-0023</strain>
    </source>
</reference>
<dbReference type="OrthoDB" id="5071137at2759"/>
<dbReference type="GeneID" id="70219452"/>
<evidence type="ECO:0000256" key="1">
    <source>
        <dbReference type="SAM" id="MobiDB-lite"/>
    </source>
</evidence>
<dbReference type="RefSeq" id="XP_046054613.1">
    <property type="nucleotide sequence ID" value="XM_046189498.1"/>
</dbReference>
<feature type="compositionally biased region" description="Basic and acidic residues" evidence="1">
    <location>
        <begin position="165"/>
        <end position="185"/>
    </location>
</feature>
<gene>
    <name evidence="2" type="ORF">BKA55DRAFT_533599</name>
</gene>
<protein>
    <submittedName>
        <fullName evidence="2">Uncharacterized protein</fullName>
    </submittedName>
</protein>
<name>A0A9P9KQS0_FUSRE</name>